<sequence length="287" mass="30585">MRSGSAPRWTLAGIAASFGAVASAAGVLDIGLAFPRANEPYEASDSFPFVFALQNSKQSEHLNPSIWYRIINITNFPPDVEVLADGNFDFNWTRASANDPYFLWGNFKAQGEGKLRIMWQPAWSYCDERGTEPEMARNRTDNFLVDFEIKQGGTKPDRMTGTGGDSNNCPNEGVTVQVSDRTHEVHAAYQLGAGEKATCAVLAASSPTATSNPCKVKIDAAAVESMDAVDLERRCRGLDPPAECPESEDVVESGGDNGDEEDGAVSNLAAVGVSAIAALLGAAFLVA</sequence>
<evidence type="ECO:0000256" key="2">
    <source>
        <dbReference type="SAM" id="Phobius"/>
    </source>
</evidence>
<dbReference type="Proteomes" id="UP000770015">
    <property type="component" value="Unassembled WGS sequence"/>
</dbReference>
<feature type="transmembrane region" description="Helical" evidence="2">
    <location>
        <begin position="268"/>
        <end position="286"/>
    </location>
</feature>
<gene>
    <name evidence="4" type="ORF">F5X68DRAFT_236059</name>
</gene>
<dbReference type="InterPro" id="IPR055560">
    <property type="entry name" value="DUF7136"/>
</dbReference>
<evidence type="ECO:0000256" key="1">
    <source>
        <dbReference type="SAM" id="MobiDB-lite"/>
    </source>
</evidence>
<name>A0A9P9A821_9PEZI</name>
<keyword evidence="2" id="KW-1133">Transmembrane helix</keyword>
<dbReference type="OrthoDB" id="4490227at2759"/>
<keyword evidence="2" id="KW-0812">Transmembrane</keyword>
<feature type="compositionally biased region" description="Acidic residues" evidence="1">
    <location>
        <begin position="245"/>
        <end position="261"/>
    </location>
</feature>
<protein>
    <recommendedName>
        <fullName evidence="3">DUF7136 domain-containing protein</fullName>
    </recommendedName>
</protein>
<reference evidence="4" key="1">
    <citation type="journal article" date="2021" name="Nat. Commun.">
        <title>Genetic determinants of endophytism in the Arabidopsis root mycobiome.</title>
        <authorList>
            <person name="Mesny F."/>
            <person name="Miyauchi S."/>
            <person name="Thiergart T."/>
            <person name="Pickel B."/>
            <person name="Atanasova L."/>
            <person name="Karlsson M."/>
            <person name="Huettel B."/>
            <person name="Barry K.W."/>
            <person name="Haridas S."/>
            <person name="Chen C."/>
            <person name="Bauer D."/>
            <person name="Andreopoulos W."/>
            <person name="Pangilinan J."/>
            <person name="LaButti K."/>
            <person name="Riley R."/>
            <person name="Lipzen A."/>
            <person name="Clum A."/>
            <person name="Drula E."/>
            <person name="Henrissat B."/>
            <person name="Kohler A."/>
            <person name="Grigoriev I.V."/>
            <person name="Martin F.M."/>
            <person name="Hacquard S."/>
        </authorList>
    </citation>
    <scope>NUCLEOTIDE SEQUENCE</scope>
    <source>
        <strain evidence="4">MPI-SDFR-AT-0117</strain>
    </source>
</reference>
<dbReference type="EMBL" id="JAGSXJ010000029">
    <property type="protein sequence ID" value="KAH6670885.1"/>
    <property type="molecule type" value="Genomic_DNA"/>
</dbReference>
<organism evidence="4 5">
    <name type="scientific">Plectosphaerella plurivora</name>
    <dbReference type="NCBI Taxonomy" id="936078"/>
    <lineage>
        <taxon>Eukaryota</taxon>
        <taxon>Fungi</taxon>
        <taxon>Dikarya</taxon>
        <taxon>Ascomycota</taxon>
        <taxon>Pezizomycotina</taxon>
        <taxon>Sordariomycetes</taxon>
        <taxon>Hypocreomycetidae</taxon>
        <taxon>Glomerellales</taxon>
        <taxon>Plectosphaerellaceae</taxon>
        <taxon>Plectosphaerella</taxon>
    </lineage>
</organism>
<proteinExistence type="predicted"/>
<evidence type="ECO:0000313" key="4">
    <source>
        <dbReference type="EMBL" id="KAH6670885.1"/>
    </source>
</evidence>
<comment type="caution">
    <text evidence="4">The sequence shown here is derived from an EMBL/GenBank/DDBJ whole genome shotgun (WGS) entry which is preliminary data.</text>
</comment>
<dbReference type="Pfam" id="PF23584">
    <property type="entry name" value="DUF7136"/>
    <property type="match status" value="1"/>
</dbReference>
<dbReference type="AlphaFoldDB" id="A0A9P9A821"/>
<feature type="domain" description="DUF7136" evidence="3">
    <location>
        <begin position="24"/>
        <end position="244"/>
    </location>
</feature>
<keyword evidence="2" id="KW-0472">Membrane</keyword>
<evidence type="ECO:0000313" key="5">
    <source>
        <dbReference type="Proteomes" id="UP000770015"/>
    </source>
</evidence>
<evidence type="ECO:0000259" key="3">
    <source>
        <dbReference type="Pfam" id="PF23584"/>
    </source>
</evidence>
<accession>A0A9P9A821</accession>
<feature type="region of interest" description="Disordered" evidence="1">
    <location>
        <begin position="238"/>
        <end position="261"/>
    </location>
</feature>
<keyword evidence="5" id="KW-1185">Reference proteome</keyword>